<dbReference type="InterPro" id="IPR000182">
    <property type="entry name" value="GNAT_dom"/>
</dbReference>
<dbReference type="KEGG" id="mhey:H2LOC_011930"/>
<dbReference type="PANTHER" id="PTHR43617">
    <property type="entry name" value="L-AMINO ACID N-ACETYLTRANSFERASE"/>
    <property type="match status" value="1"/>
</dbReference>
<dbReference type="Pfam" id="PF00583">
    <property type="entry name" value="Acetyltransf_1"/>
    <property type="match status" value="1"/>
</dbReference>
<dbReference type="OrthoDB" id="8453373at2"/>
<dbReference type="EMBL" id="CP046052">
    <property type="protein sequence ID" value="QGM46350.1"/>
    <property type="molecule type" value="Genomic_DNA"/>
</dbReference>
<name>A0A6B8KIK8_9HYPH</name>
<protein>
    <submittedName>
        <fullName evidence="3">GNAT family N-acetyltransferase</fullName>
    </submittedName>
</protein>
<dbReference type="SUPFAM" id="SSF55729">
    <property type="entry name" value="Acyl-CoA N-acyltransferases (Nat)"/>
    <property type="match status" value="1"/>
</dbReference>
<dbReference type="CDD" id="cd04301">
    <property type="entry name" value="NAT_SF"/>
    <property type="match status" value="1"/>
</dbReference>
<keyword evidence="3" id="KW-0808">Transferase</keyword>
<dbReference type="InterPro" id="IPR016181">
    <property type="entry name" value="Acyl_CoA_acyltransferase"/>
</dbReference>
<evidence type="ECO:0000313" key="3">
    <source>
        <dbReference type="EMBL" id="QGM46350.1"/>
    </source>
</evidence>
<keyword evidence="4" id="KW-1185">Reference proteome</keyword>
<dbReference type="InterPro" id="IPR050276">
    <property type="entry name" value="MshD_Acetyltransferase"/>
</dbReference>
<dbReference type="Gene3D" id="3.40.630.30">
    <property type="match status" value="1"/>
</dbReference>
<dbReference type="RefSeq" id="WP_136496599.1">
    <property type="nucleotide sequence ID" value="NZ_CP046052.1"/>
</dbReference>
<dbReference type="Proteomes" id="UP000309061">
    <property type="component" value="Chromosome"/>
</dbReference>
<accession>A0A6B8KIK8</accession>
<evidence type="ECO:0000256" key="1">
    <source>
        <dbReference type="SAM" id="MobiDB-lite"/>
    </source>
</evidence>
<gene>
    <name evidence="3" type="ORF">H2LOC_011930</name>
</gene>
<dbReference type="GO" id="GO:0016747">
    <property type="term" value="F:acyltransferase activity, transferring groups other than amino-acyl groups"/>
    <property type="evidence" value="ECO:0007669"/>
    <property type="project" value="InterPro"/>
</dbReference>
<dbReference type="PROSITE" id="PS51186">
    <property type="entry name" value="GNAT"/>
    <property type="match status" value="1"/>
</dbReference>
<feature type="region of interest" description="Disordered" evidence="1">
    <location>
        <begin position="1"/>
        <end position="22"/>
    </location>
</feature>
<proteinExistence type="predicted"/>
<dbReference type="AlphaFoldDB" id="A0A6B8KIK8"/>
<reference evidence="3 4" key="1">
    <citation type="submission" date="2019-11" db="EMBL/GenBank/DDBJ databases">
        <title>The genome sequence of Methylocystis heyeri.</title>
        <authorList>
            <person name="Oshkin I.Y."/>
            <person name="Miroshnikov K."/>
            <person name="Dedysh S.N."/>
        </authorList>
    </citation>
    <scope>NUCLEOTIDE SEQUENCE [LARGE SCALE GENOMIC DNA]</scope>
    <source>
        <strain evidence="3 4">H2</strain>
    </source>
</reference>
<feature type="domain" description="N-acetyltransferase" evidence="2">
    <location>
        <begin position="16"/>
        <end position="169"/>
    </location>
</feature>
<evidence type="ECO:0000313" key="4">
    <source>
        <dbReference type="Proteomes" id="UP000309061"/>
    </source>
</evidence>
<evidence type="ECO:0000259" key="2">
    <source>
        <dbReference type="PROSITE" id="PS51186"/>
    </source>
</evidence>
<sequence>MPGAQEPARPAGGPPLRKRDETPADADFRFELFRRSRLLIEDLSFLDPPMRETALRQQFMGQTQGYRAQFPDADFEIVEIGDRPVGRIVTHRGPQAYFIVDIALLPEWRGKGIGSTLLQETCEEAGVNNVPVRLGVSPFNVAAMRLYVRSGFTATGQDDAHIFMEWRAPATGGARLSGPDALQQFRLFVAGRAELAERLLPFEEIDAFVSEAVAVGAEYGFVFDVEDVMAALRLGQQLWLMPWAPVV</sequence>
<organism evidence="3 4">
    <name type="scientific">Methylocystis heyeri</name>
    <dbReference type="NCBI Taxonomy" id="391905"/>
    <lineage>
        <taxon>Bacteria</taxon>
        <taxon>Pseudomonadati</taxon>
        <taxon>Pseudomonadota</taxon>
        <taxon>Alphaproteobacteria</taxon>
        <taxon>Hyphomicrobiales</taxon>
        <taxon>Methylocystaceae</taxon>
        <taxon>Methylocystis</taxon>
    </lineage>
</organism>